<comment type="caution">
    <text evidence="1">The sequence shown here is derived from an EMBL/GenBank/DDBJ whole genome shotgun (WGS) entry which is preliminary data.</text>
</comment>
<dbReference type="EMBL" id="JBHSOZ010000003">
    <property type="protein sequence ID" value="MFC5712414.1"/>
    <property type="molecule type" value="Genomic_DNA"/>
</dbReference>
<organism evidence="1 2">
    <name type="scientific">Thalassorhabdus alkalitolerans</name>
    <dbReference type="NCBI Taxonomy" id="2282697"/>
    <lineage>
        <taxon>Bacteria</taxon>
        <taxon>Bacillati</taxon>
        <taxon>Bacillota</taxon>
        <taxon>Bacilli</taxon>
        <taxon>Bacillales</taxon>
        <taxon>Bacillaceae</taxon>
        <taxon>Thalassorhabdus</taxon>
    </lineage>
</organism>
<evidence type="ECO:0000313" key="1">
    <source>
        <dbReference type="EMBL" id="MFC5712414.1"/>
    </source>
</evidence>
<sequence length="68" mass="8112">METYKVRFYFDRDNYKTVGIKGESKKEILDQITKSKDKWLVHEENTAINMNLVTRVTFVKPKKSKKKS</sequence>
<protein>
    <recommendedName>
        <fullName evidence="3">DUF4177 domain-containing protein</fullName>
    </recommendedName>
</protein>
<dbReference type="Proteomes" id="UP001596142">
    <property type="component" value="Unassembled WGS sequence"/>
</dbReference>
<gene>
    <name evidence="1" type="ORF">ACFPU1_06450</name>
</gene>
<evidence type="ECO:0000313" key="2">
    <source>
        <dbReference type="Proteomes" id="UP001596142"/>
    </source>
</evidence>
<reference evidence="2" key="1">
    <citation type="journal article" date="2019" name="Int. J. Syst. Evol. Microbiol.">
        <title>The Global Catalogue of Microorganisms (GCM) 10K type strain sequencing project: providing services to taxonomists for standard genome sequencing and annotation.</title>
        <authorList>
            <consortium name="The Broad Institute Genomics Platform"/>
            <consortium name="The Broad Institute Genome Sequencing Center for Infectious Disease"/>
            <person name="Wu L."/>
            <person name="Ma J."/>
        </authorList>
    </citation>
    <scope>NUCLEOTIDE SEQUENCE [LARGE SCALE GENOMIC DNA]</scope>
    <source>
        <strain evidence="2">CECT 7184</strain>
    </source>
</reference>
<accession>A0ABW0YQN5</accession>
<proteinExistence type="predicted"/>
<keyword evidence="2" id="KW-1185">Reference proteome</keyword>
<dbReference type="RefSeq" id="WP_054634861.1">
    <property type="nucleotide sequence ID" value="NZ_JBHSOZ010000003.1"/>
</dbReference>
<evidence type="ECO:0008006" key="3">
    <source>
        <dbReference type="Google" id="ProtNLM"/>
    </source>
</evidence>
<name>A0ABW0YQN5_9BACI</name>